<gene>
    <name evidence="2" type="ORF">IV203_035397</name>
</gene>
<dbReference type="InterPro" id="IPR027795">
    <property type="entry name" value="CASTOR_ACT_dom"/>
</dbReference>
<reference evidence="2" key="1">
    <citation type="journal article" date="2021" name="Sci. Rep.">
        <title>Diploid genomic architecture of Nitzschia inconspicua, an elite biomass production diatom.</title>
        <authorList>
            <person name="Oliver A."/>
            <person name="Podell S."/>
            <person name="Pinowska A."/>
            <person name="Traller J.C."/>
            <person name="Smith S.R."/>
            <person name="McClure R."/>
            <person name="Beliaev A."/>
            <person name="Bohutskyi P."/>
            <person name="Hill E.A."/>
            <person name="Rabines A."/>
            <person name="Zheng H."/>
            <person name="Allen L.Z."/>
            <person name="Kuo A."/>
            <person name="Grigoriev I.V."/>
            <person name="Allen A.E."/>
            <person name="Hazlebeck D."/>
            <person name="Allen E.E."/>
        </authorList>
    </citation>
    <scope>NUCLEOTIDE SEQUENCE</scope>
    <source>
        <strain evidence="2">Hildebrandi</strain>
    </source>
</reference>
<evidence type="ECO:0000313" key="3">
    <source>
        <dbReference type="Proteomes" id="UP000693970"/>
    </source>
</evidence>
<organism evidence="2 3">
    <name type="scientific">Nitzschia inconspicua</name>
    <dbReference type="NCBI Taxonomy" id="303405"/>
    <lineage>
        <taxon>Eukaryota</taxon>
        <taxon>Sar</taxon>
        <taxon>Stramenopiles</taxon>
        <taxon>Ochrophyta</taxon>
        <taxon>Bacillariophyta</taxon>
        <taxon>Bacillariophyceae</taxon>
        <taxon>Bacillariophycidae</taxon>
        <taxon>Bacillariales</taxon>
        <taxon>Bacillariaceae</taxon>
        <taxon>Nitzschia</taxon>
    </lineage>
</organism>
<dbReference type="OrthoDB" id="10064407at2759"/>
<evidence type="ECO:0000313" key="2">
    <source>
        <dbReference type="EMBL" id="KAG7360298.1"/>
    </source>
</evidence>
<dbReference type="Proteomes" id="UP000693970">
    <property type="component" value="Unassembled WGS sequence"/>
</dbReference>
<keyword evidence="3" id="KW-1185">Reference proteome</keyword>
<name>A0A9K3PUR5_9STRA</name>
<sequence>MAGTIPEAFQKGTLYTDEQIYTFLKFPTAAVSTVLQSLSSNSNTVTNTFQAVMVDKDEITVMIPSTQWDQLEKDIGCSEYEVGPISYRLVTFDVVLAPTLVGFMAVVTRALADANISVLPFAAYSRDHIFVSDADFDKTMQVLTCLKDGTIAR</sequence>
<proteinExistence type="predicted"/>
<evidence type="ECO:0000259" key="1">
    <source>
        <dbReference type="Pfam" id="PF13840"/>
    </source>
</evidence>
<accession>A0A9K3PUR5</accession>
<dbReference type="AlphaFoldDB" id="A0A9K3PUR5"/>
<protein>
    <submittedName>
        <fullName evidence="2">Amino acid-binding ACT domain containing protein</fullName>
    </submittedName>
</protein>
<dbReference type="Pfam" id="PF13840">
    <property type="entry name" value="ACT_7"/>
    <property type="match status" value="1"/>
</dbReference>
<feature type="domain" description="CASTOR ACT" evidence="1">
    <location>
        <begin position="87"/>
        <end position="144"/>
    </location>
</feature>
<reference evidence="2" key="2">
    <citation type="submission" date="2021-04" db="EMBL/GenBank/DDBJ databases">
        <authorList>
            <person name="Podell S."/>
        </authorList>
    </citation>
    <scope>NUCLEOTIDE SEQUENCE</scope>
    <source>
        <strain evidence="2">Hildebrandi</strain>
    </source>
</reference>
<comment type="caution">
    <text evidence="2">The sequence shown here is derived from an EMBL/GenBank/DDBJ whole genome shotgun (WGS) entry which is preliminary data.</text>
</comment>
<dbReference type="EMBL" id="JAGRRH010000013">
    <property type="protein sequence ID" value="KAG7360298.1"/>
    <property type="molecule type" value="Genomic_DNA"/>
</dbReference>